<accession>A0A1J5I287</accession>
<gene>
    <name evidence="5" type="ORF">AUK05_03535</name>
</gene>
<evidence type="ECO:0000256" key="3">
    <source>
        <dbReference type="ARBA" id="ARBA00022840"/>
    </source>
</evidence>
<reference evidence="5 6" key="1">
    <citation type="journal article" date="2016" name="Environ. Microbiol.">
        <title>Genomic resolution of a cold subsurface aquifer community provides metabolic insights for novel microbes adapted to high CO concentrations.</title>
        <authorList>
            <person name="Probst A.J."/>
            <person name="Castelle C.J."/>
            <person name="Singh A."/>
            <person name="Brown C.T."/>
            <person name="Anantharaman K."/>
            <person name="Sharon I."/>
            <person name="Hug L.A."/>
            <person name="Burstein D."/>
            <person name="Emerson J.B."/>
            <person name="Thomas B.C."/>
            <person name="Banfield J.F."/>
        </authorList>
    </citation>
    <scope>NUCLEOTIDE SEQUENCE [LARGE SCALE GENOMIC DNA]</scope>
    <source>
        <strain evidence="5">CG2_30_35_20</strain>
    </source>
</reference>
<dbReference type="SMART" id="SM00382">
    <property type="entry name" value="AAA"/>
    <property type="match status" value="1"/>
</dbReference>
<evidence type="ECO:0000313" key="5">
    <source>
        <dbReference type="EMBL" id="OIP86478.1"/>
    </source>
</evidence>
<comment type="caution">
    <text evidence="5">The sequence shown here is derived from an EMBL/GenBank/DDBJ whole genome shotgun (WGS) entry which is preliminary data.</text>
</comment>
<sequence length="252" mass="28866">MSDITNPISQASLKKLREFKLSGIIRTLDIRLTEANNQNLSHREFLELLLEDEVNQRLDNKHKRLYGGAHLPFEKGLEDFDFTFQPSVKKTEMMELATGNFIVKHENIIFIGQPGTGKTHLSIALGLKALGYGYTVLFTSVADMITTLEQSRADLSYQKKIQQYVKPDLLILDELGYKSMAESTVEDFFEIVSRRYEKGSIIITSNRDFQEWGKIFIDKTLTGAILDRLVHHCHIVTIKGESYRVSHRNQKA</sequence>
<dbReference type="EMBL" id="MNZO01000051">
    <property type="protein sequence ID" value="OIP86478.1"/>
    <property type="molecule type" value="Genomic_DNA"/>
</dbReference>
<keyword evidence="3" id="KW-0067">ATP-binding</keyword>
<name>A0A1J5I287_9BACT</name>
<evidence type="ECO:0000259" key="4">
    <source>
        <dbReference type="SMART" id="SM00382"/>
    </source>
</evidence>
<dbReference type="InterPro" id="IPR027417">
    <property type="entry name" value="P-loop_NTPase"/>
</dbReference>
<comment type="similarity">
    <text evidence="1">Belongs to the IS21/IS1162 putative ATP-binding protein family.</text>
</comment>
<dbReference type="AlphaFoldDB" id="A0A1J5I287"/>
<dbReference type="NCBIfam" id="NF038214">
    <property type="entry name" value="IS21_help_AAA"/>
    <property type="match status" value="1"/>
</dbReference>
<organism evidence="5 6">
    <name type="scientific">Candidatus Shapirobacteria bacterium CG2_30_35_20</name>
    <dbReference type="NCBI Taxonomy" id="1805376"/>
    <lineage>
        <taxon>Bacteria</taxon>
        <taxon>Candidatus Shapironibacteriota</taxon>
    </lineage>
</organism>
<dbReference type="Gene3D" id="3.40.50.300">
    <property type="entry name" value="P-loop containing nucleotide triphosphate hydrolases"/>
    <property type="match status" value="1"/>
</dbReference>
<dbReference type="InterPro" id="IPR047661">
    <property type="entry name" value="IstB"/>
</dbReference>
<feature type="domain" description="AAA+ ATPase" evidence="4">
    <location>
        <begin position="104"/>
        <end position="236"/>
    </location>
</feature>
<keyword evidence="2" id="KW-0547">Nucleotide-binding</keyword>
<protein>
    <submittedName>
        <fullName evidence="5">AAA family ATPase</fullName>
    </submittedName>
</protein>
<dbReference type="CDD" id="cd00009">
    <property type="entry name" value="AAA"/>
    <property type="match status" value="1"/>
</dbReference>
<dbReference type="GO" id="GO:0005524">
    <property type="term" value="F:ATP binding"/>
    <property type="evidence" value="ECO:0007669"/>
    <property type="project" value="UniProtKB-KW"/>
</dbReference>
<dbReference type="InterPro" id="IPR028350">
    <property type="entry name" value="DNAC/IstB-like"/>
</dbReference>
<evidence type="ECO:0000256" key="1">
    <source>
        <dbReference type="ARBA" id="ARBA00008059"/>
    </source>
</evidence>
<dbReference type="PIRSF" id="PIRSF003073">
    <property type="entry name" value="DNAC_TnpB_IstB"/>
    <property type="match status" value="1"/>
</dbReference>
<proteinExistence type="inferred from homology"/>
<dbReference type="InterPro" id="IPR003593">
    <property type="entry name" value="AAA+_ATPase"/>
</dbReference>
<dbReference type="Pfam" id="PF01695">
    <property type="entry name" value="IstB_IS21"/>
    <property type="match status" value="1"/>
</dbReference>
<dbReference type="PANTHER" id="PTHR30050">
    <property type="entry name" value="CHROMOSOMAL REPLICATION INITIATOR PROTEIN DNAA"/>
    <property type="match status" value="1"/>
</dbReference>
<dbReference type="InterPro" id="IPR002611">
    <property type="entry name" value="IstB_ATP-bd"/>
</dbReference>
<dbReference type="Proteomes" id="UP000182344">
    <property type="component" value="Unassembled WGS sequence"/>
</dbReference>
<evidence type="ECO:0000313" key="6">
    <source>
        <dbReference type="Proteomes" id="UP000182344"/>
    </source>
</evidence>
<evidence type="ECO:0000256" key="2">
    <source>
        <dbReference type="ARBA" id="ARBA00022741"/>
    </source>
</evidence>
<dbReference type="PANTHER" id="PTHR30050:SF4">
    <property type="entry name" value="ATP-BINDING PROTEIN RV3427C IN INSERTION SEQUENCE-RELATED"/>
    <property type="match status" value="1"/>
</dbReference>
<dbReference type="GO" id="GO:0006260">
    <property type="term" value="P:DNA replication"/>
    <property type="evidence" value="ECO:0007669"/>
    <property type="project" value="TreeGrafter"/>
</dbReference>
<dbReference type="STRING" id="1805376.AUK05_03535"/>
<dbReference type="SUPFAM" id="SSF52540">
    <property type="entry name" value="P-loop containing nucleoside triphosphate hydrolases"/>
    <property type="match status" value="1"/>
</dbReference>